<feature type="domain" description="Glycosyl transferase family 3 N-terminal" evidence="11">
    <location>
        <begin position="3"/>
        <end position="63"/>
    </location>
</feature>
<feature type="domain" description="Glycosyl transferase family 3" evidence="10">
    <location>
        <begin position="72"/>
        <end position="321"/>
    </location>
</feature>
<dbReference type="STRING" id="331113.SNE_A10180"/>
<keyword evidence="6 9" id="KW-0057">Aromatic amino acid biosynthesis</keyword>
<feature type="binding site" evidence="9">
    <location>
        <position position="223"/>
    </location>
    <ligand>
        <name>Mg(2+)</name>
        <dbReference type="ChEBI" id="CHEBI:18420"/>
        <label>2</label>
    </ligand>
</feature>
<dbReference type="Pfam" id="PF02885">
    <property type="entry name" value="Glycos_trans_3N"/>
    <property type="match status" value="1"/>
</dbReference>
<comment type="function">
    <text evidence="9">Catalyzes the transfer of the phosphoribosyl group of 5-phosphorylribose-1-pyrophosphate (PRPP) to anthranilate to yield N-(5'-phosphoribosyl)-anthranilate (PRA).</text>
</comment>
<gene>
    <name evidence="12" type="primary">tRPD</name>
    <name evidence="9" type="synonym">trpD</name>
    <name evidence="12" type="ordered locus">SNE_A10180</name>
</gene>
<dbReference type="GO" id="GO:0000287">
    <property type="term" value="F:magnesium ion binding"/>
    <property type="evidence" value="ECO:0007669"/>
    <property type="project" value="UniProtKB-UniRule"/>
</dbReference>
<comment type="similarity">
    <text evidence="9">Belongs to the anthranilate phosphoribosyltransferase family.</text>
</comment>
<feature type="binding site" evidence="9">
    <location>
        <position position="109"/>
    </location>
    <ligand>
        <name>anthranilate</name>
        <dbReference type="ChEBI" id="CHEBI:16567"/>
        <label>1</label>
    </ligand>
</feature>
<protein>
    <recommendedName>
        <fullName evidence="9">Anthranilate phosphoribosyltransferase</fullName>
        <ecNumber evidence="9">2.4.2.18</ecNumber>
    </recommendedName>
</protein>
<evidence type="ECO:0000313" key="12">
    <source>
        <dbReference type="EMBL" id="CCB88895.1"/>
    </source>
</evidence>
<dbReference type="Pfam" id="PF00591">
    <property type="entry name" value="Glycos_transf_3"/>
    <property type="match status" value="1"/>
</dbReference>
<proteinExistence type="inferred from homology"/>
<dbReference type="InterPro" id="IPR036320">
    <property type="entry name" value="Glycosyl_Trfase_fam3_N_dom_sf"/>
</dbReference>
<dbReference type="UniPathway" id="UPA00035">
    <property type="reaction ID" value="UER00041"/>
</dbReference>
<evidence type="ECO:0000256" key="6">
    <source>
        <dbReference type="ARBA" id="ARBA00023141"/>
    </source>
</evidence>
<evidence type="ECO:0000256" key="3">
    <source>
        <dbReference type="ARBA" id="ARBA00022676"/>
    </source>
</evidence>
<keyword evidence="9" id="KW-0479">Metal-binding</keyword>
<evidence type="ECO:0000259" key="10">
    <source>
        <dbReference type="Pfam" id="PF00591"/>
    </source>
</evidence>
<dbReference type="HOGENOM" id="CLU_034315_4_0_0"/>
<evidence type="ECO:0000313" key="13">
    <source>
        <dbReference type="Proteomes" id="UP000000496"/>
    </source>
</evidence>
<dbReference type="Gene3D" id="1.20.970.10">
    <property type="entry name" value="Transferase, Pyrimidine Nucleoside Phosphorylase, Chain C"/>
    <property type="match status" value="1"/>
</dbReference>
<keyword evidence="2 9" id="KW-0028">Amino-acid biosynthesis</keyword>
<comment type="cofactor">
    <cofactor evidence="9">
        <name>Mg(2+)</name>
        <dbReference type="ChEBI" id="CHEBI:18420"/>
    </cofactor>
    <text evidence="9">Binds 2 magnesium ions per monomer.</text>
</comment>
<sequence length="330" mass="36127">MLKQVIEQLINGEDLTHDVCEKVIHEMISGRNESQMAAFLVLMRQKGETADELFGIVKAMRQKMIPVPIEIPVLDIVGTGGDQSHSVNISTGASILAAACGVKVAKHGNRASSSKCGSADVLEAMGLPIELGPDKVKEALDQFNIGFMFAPFYHPVFKEIAKVRKQLGIRTLFNFIGPLLNPAIPPFHLFGVARSELIDLLADVLLLLKTKRALIFHCEGLDELTPVGPCDIVEVTEGKKIRFTLDPKDLGFQRCTKKDLEGDDPKLNARLLLEAFQGKPGPIADTLILNAGVAIYVYGLANSIEEGIEKAREVQQTGKAMEVVEKWKTF</sequence>
<accession>F8L7Z3</accession>
<dbReference type="GO" id="GO:0005829">
    <property type="term" value="C:cytosol"/>
    <property type="evidence" value="ECO:0007669"/>
    <property type="project" value="TreeGrafter"/>
</dbReference>
<feature type="binding site" evidence="9">
    <location>
        <position position="164"/>
    </location>
    <ligand>
        <name>anthranilate</name>
        <dbReference type="ChEBI" id="CHEBI:16567"/>
        <label>2</label>
    </ligand>
</feature>
<dbReference type="InterPro" id="IPR035902">
    <property type="entry name" value="Nuc_phospho_transferase"/>
</dbReference>
<dbReference type="InterPro" id="IPR005940">
    <property type="entry name" value="Anthranilate_Pribosyl_Tfrase"/>
</dbReference>
<comment type="subunit">
    <text evidence="9">Homodimer.</text>
</comment>
<keyword evidence="5 9" id="KW-0822">Tryptophan biosynthesis</keyword>
<keyword evidence="3 9" id="KW-0328">Glycosyltransferase</keyword>
<dbReference type="InterPro" id="IPR000312">
    <property type="entry name" value="Glycosyl_Trfase_fam3"/>
</dbReference>
<dbReference type="InterPro" id="IPR017459">
    <property type="entry name" value="Glycosyl_Trfase_fam3_N_dom"/>
</dbReference>
<comment type="catalytic activity">
    <reaction evidence="7 9">
        <text>N-(5-phospho-beta-D-ribosyl)anthranilate + diphosphate = 5-phospho-alpha-D-ribose 1-diphosphate + anthranilate</text>
        <dbReference type="Rhea" id="RHEA:11768"/>
        <dbReference type="ChEBI" id="CHEBI:16567"/>
        <dbReference type="ChEBI" id="CHEBI:18277"/>
        <dbReference type="ChEBI" id="CHEBI:33019"/>
        <dbReference type="ChEBI" id="CHEBI:58017"/>
        <dbReference type="EC" id="2.4.2.18"/>
    </reaction>
</comment>
<dbReference type="PANTHER" id="PTHR43285">
    <property type="entry name" value="ANTHRANILATE PHOSPHORIBOSYLTRANSFERASE"/>
    <property type="match status" value="1"/>
</dbReference>
<dbReference type="EMBL" id="FR872582">
    <property type="protein sequence ID" value="CCB88895.1"/>
    <property type="molecule type" value="Genomic_DNA"/>
</dbReference>
<dbReference type="HAMAP" id="MF_00211">
    <property type="entry name" value="TrpD"/>
    <property type="match status" value="1"/>
</dbReference>
<dbReference type="SUPFAM" id="SSF47648">
    <property type="entry name" value="Nucleoside phosphorylase/phosphoribosyltransferase N-terminal domain"/>
    <property type="match status" value="1"/>
</dbReference>
<dbReference type="AlphaFoldDB" id="F8L7Z3"/>
<evidence type="ECO:0000256" key="5">
    <source>
        <dbReference type="ARBA" id="ARBA00022822"/>
    </source>
</evidence>
<evidence type="ECO:0000256" key="7">
    <source>
        <dbReference type="ARBA" id="ARBA00052328"/>
    </source>
</evidence>
<dbReference type="OrthoDB" id="9806430at2"/>
<feature type="binding site" evidence="9">
    <location>
        <begin position="106"/>
        <end position="114"/>
    </location>
    <ligand>
        <name>5-phospho-alpha-D-ribose 1-diphosphate</name>
        <dbReference type="ChEBI" id="CHEBI:58017"/>
    </ligand>
</feature>
<dbReference type="GO" id="GO:0000162">
    <property type="term" value="P:L-tryptophan biosynthetic process"/>
    <property type="evidence" value="ECO:0007669"/>
    <property type="project" value="UniProtKB-UniRule"/>
</dbReference>
<dbReference type="SUPFAM" id="SSF52418">
    <property type="entry name" value="Nucleoside phosphorylase/phosphoribosyltransferase catalytic domain"/>
    <property type="match status" value="1"/>
</dbReference>
<feature type="binding site" evidence="9">
    <location>
        <position position="90"/>
    </location>
    <ligand>
        <name>Mg(2+)</name>
        <dbReference type="ChEBI" id="CHEBI:18420"/>
        <label>1</label>
    </ligand>
</feature>
<evidence type="ECO:0000259" key="11">
    <source>
        <dbReference type="Pfam" id="PF02885"/>
    </source>
</evidence>
<dbReference type="EC" id="2.4.2.18" evidence="9"/>
<evidence type="ECO:0000256" key="4">
    <source>
        <dbReference type="ARBA" id="ARBA00022679"/>
    </source>
</evidence>
<feature type="binding site" evidence="9">
    <location>
        <position position="222"/>
    </location>
    <ligand>
        <name>Mg(2+)</name>
        <dbReference type="ChEBI" id="CHEBI:18420"/>
        <label>2</label>
    </ligand>
</feature>
<feature type="binding site" evidence="9">
    <location>
        <begin position="81"/>
        <end position="82"/>
    </location>
    <ligand>
        <name>5-phospho-alpha-D-ribose 1-diphosphate</name>
        <dbReference type="ChEBI" id="CHEBI:58017"/>
    </ligand>
</feature>
<comment type="caution">
    <text evidence="9">Lacks conserved residue(s) required for the propagation of feature annotation.</text>
</comment>
<evidence type="ECO:0000256" key="8">
    <source>
        <dbReference type="ARBA" id="ARBA00061188"/>
    </source>
</evidence>
<comment type="pathway">
    <text evidence="1 9">Amino-acid biosynthesis; L-tryptophan biosynthesis; L-tryptophan from chorismate: step 2/5.</text>
</comment>
<reference evidence="12 13" key="1">
    <citation type="journal article" date="2011" name="Mol. Biol. Evol.">
        <title>Unity in variety--the pan-genome of the Chlamydiae.</title>
        <authorList>
            <person name="Collingro A."/>
            <person name="Tischler P."/>
            <person name="Weinmaier T."/>
            <person name="Penz T."/>
            <person name="Heinz E."/>
            <person name="Brunham R.C."/>
            <person name="Read T.D."/>
            <person name="Bavoil P.M."/>
            <person name="Sachse K."/>
            <person name="Kahane S."/>
            <person name="Friedman M.G."/>
            <person name="Rattei T."/>
            <person name="Myers G.S."/>
            <person name="Horn M."/>
        </authorList>
    </citation>
    <scope>NUCLEOTIDE SEQUENCE [LARGE SCALE GENOMIC DNA]</scope>
    <source>
        <strain evidence="13">ATCC VR-1471 / Z</strain>
    </source>
</reference>
<dbReference type="Gene3D" id="3.40.1030.10">
    <property type="entry name" value="Nucleoside phosphorylase/phosphoribosyltransferase catalytic domain"/>
    <property type="match status" value="1"/>
</dbReference>
<dbReference type="NCBIfam" id="TIGR01245">
    <property type="entry name" value="trpD"/>
    <property type="match status" value="1"/>
</dbReference>
<feature type="binding site" evidence="9">
    <location>
        <position position="118"/>
    </location>
    <ligand>
        <name>5-phospho-alpha-D-ribose 1-diphosphate</name>
        <dbReference type="ChEBI" id="CHEBI:58017"/>
    </ligand>
</feature>
<dbReference type="Proteomes" id="UP000000496">
    <property type="component" value="Chromosome gsn.131"/>
</dbReference>
<keyword evidence="9" id="KW-0460">Magnesium</keyword>
<comment type="similarity">
    <text evidence="8">In the C-terminal section; belongs to the anthranilate phosphoribosyltransferase family.</text>
</comment>
<dbReference type="eggNOG" id="COG0547">
    <property type="taxonomic scope" value="Bacteria"/>
</dbReference>
<dbReference type="GO" id="GO:0004048">
    <property type="term" value="F:anthranilate phosphoribosyltransferase activity"/>
    <property type="evidence" value="ECO:0007669"/>
    <property type="project" value="UniProtKB-UniRule"/>
</dbReference>
<dbReference type="FunFam" id="3.40.1030.10:FF:000002">
    <property type="entry name" value="Anthranilate phosphoribosyltransferase"/>
    <property type="match status" value="1"/>
</dbReference>
<dbReference type="KEGG" id="sng:SNE_A10180"/>
<dbReference type="RefSeq" id="WP_013943362.1">
    <property type="nucleotide sequence ID" value="NC_015713.1"/>
</dbReference>
<keyword evidence="13" id="KW-1185">Reference proteome</keyword>
<feature type="binding site" evidence="9">
    <location>
        <position position="223"/>
    </location>
    <ligand>
        <name>Mg(2+)</name>
        <dbReference type="ChEBI" id="CHEBI:18420"/>
        <label>1</label>
    </ligand>
</feature>
<evidence type="ECO:0000256" key="9">
    <source>
        <dbReference type="HAMAP-Rule" id="MF_00211"/>
    </source>
</evidence>
<feature type="binding site" evidence="9">
    <location>
        <position position="78"/>
    </location>
    <ligand>
        <name>5-phospho-alpha-D-ribose 1-diphosphate</name>
        <dbReference type="ChEBI" id="CHEBI:58017"/>
    </ligand>
</feature>
<feature type="binding site" evidence="9">
    <location>
        <position position="86"/>
    </location>
    <ligand>
        <name>5-phospho-alpha-D-ribose 1-diphosphate</name>
        <dbReference type="ChEBI" id="CHEBI:58017"/>
    </ligand>
</feature>
<organism evidence="12 13">
    <name type="scientific">Simkania negevensis (strain ATCC VR-1471 / DSM 27360 / Z)</name>
    <dbReference type="NCBI Taxonomy" id="331113"/>
    <lineage>
        <taxon>Bacteria</taxon>
        <taxon>Pseudomonadati</taxon>
        <taxon>Chlamydiota</taxon>
        <taxon>Chlamydiia</taxon>
        <taxon>Parachlamydiales</taxon>
        <taxon>Simkaniaceae</taxon>
        <taxon>Simkania</taxon>
    </lineage>
</organism>
<evidence type="ECO:0000256" key="2">
    <source>
        <dbReference type="ARBA" id="ARBA00022605"/>
    </source>
</evidence>
<dbReference type="PANTHER" id="PTHR43285:SF2">
    <property type="entry name" value="ANTHRANILATE PHOSPHORIBOSYLTRANSFERASE"/>
    <property type="match status" value="1"/>
</dbReference>
<feature type="binding site" evidence="9">
    <location>
        <begin position="88"/>
        <end position="91"/>
    </location>
    <ligand>
        <name>5-phospho-alpha-D-ribose 1-diphosphate</name>
        <dbReference type="ChEBI" id="CHEBI:58017"/>
    </ligand>
</feature>
<evidence type="ECO:0000256" key="1">
    <source>
        <dbReference type="ARBA" id="ARBA00004907"/>
    </source>
</evidence>
<name>F8L7Z3_SIMNZ</name>
<feature type="binding site" evidence="9">
    <location>
        <position position="78"/>
    </location>
    <ligand>
        <name>anthranilate</name>
        <dbReference type="ChEBI" id="CHEBI:16567"/>
        <label>1</label>
    </ligand>
</feature>
<keyword evidence="4 9" id="KW-0808">Transferase</keyword>